<dbReference type="GO" id="GO:0031388">
    <property type="term" value="P:organic acid phosphorylation"/>
    <property type="evidence" value="ECO:0007669"/>
    <property type="project" value="InterPro"/>
</dbReference>
<accession>A0A0F7ZXF0</accession>
<dbReference type="InterPro" id="IPR004381">
    <property type="entry name" value="Glycerate_kinase"/>
</dbReference>
<dbReference type="SUPFAM" id="SSF110738">
    <property type="entry name" value="Glycerate kinase I"/>
    <property type="match status" value="1"/>
</dbReference>
<proteinExistence type="inferred from homology"/>
<dbReference type="AlphaFoldDB" id="A0A0F7ZXF0"/>
<sequence length="282" mass="30132">MKDALRLSLAVGSGDSGISDGGAGMLQALGARFIDEHSRELPVPTGGGALVSLKQICFRNIHPRLRYSRQEDNVQIEAVCNLKNLLCGDRGVARIYGPQKGATPEQVKVLSLAMETLARLAEHILGCDISEIPGSGASGGLGTGLLLIGARLRARAAAIDEYFRLGQVFDYPWDIVFTAEGTIDSQSSKGKMIGEIARRARERGVRVVAFAGTINHGAESMYEEGVAAYASILDCPMTLEDAIQRTSSLLINTAERTMRMVQIGLSLRSQQLSLCDTAPIAA</sequence>
<evidence type="ECO:0008006" key="6">
    <source>
        <dbReference type="Google" id="ProtNLM"/>
    </source>
</evidence>
<organism evidence="4 5">
    <name type="scientific">Hirsutella minnesotensis 3608</name>
    <dbReference type="NCBI Taxonomy" id="1043627"/>
    <lineage>
        <taxon>Eukaryota</taxon>
        <taxon>Fungi</taxon>
        <taxon>Dikarya</taxon>
        <taxon>Ascomycota</taxon>
        <taxon>Pezizomycotina</taxon>
        <taxon>Sordariomycetes</taxon>
        <taxon>Hypocreomycetidae</taxon>
        <taxon>Hypocreales</taxon>
        <taxon>Ophiocordycipitaceae</taxon>
        <taxon>Hirsutella</taxon>
    </lineage>
</organism>
<keyword evidence="2" id="KW-0808">Transferase</keyword>
<evidence type="ECO:0000256" key="3">
    <source>
        <dbReference type="ARBA" id="ARBA00022777"/>
    </source>
</evidence>
<dbReference type="InterPro" id="IPR018193">
    <property type="entry name" value="Glyc_kinase_flavodox-like_fold"/>
</dbReference>
<dbReference type="Pfam" id="PF02595">
    <property type="entry name" value="Gly_kinase"/>
    <property type="match status" value="1"/>
</dbReference>
<protein>
    <recommendedName>
        <fullName evidence="6">Glycerate kinase</fullName>
    </recommendedName>
</protein>
<dbReference type="EMBL" id="KQ030616">
    <property type="protein sequence ID" value="KJZ70607.1"/>
    <property type="molecule type" value="Genomic_DNA"/>
</dbReference>
<evidence type="ECO:0000313" key="5">
    <source>
        <dbReference type="Proteomes" id="UP000054481"/>
    </source>
</evidence>
<evidence type="ECO:0000256" key="2">
    <source>
        <dbReference type="ARBA" id="ARBA00022679"/>
    </source>
</evidence>
<dbReference type="Gene3D" id="3.90.1510.10">
    <property type="entry name" value="Glycerate kinase, domain 2"/>
    <property type="match status" value="1"/>
</dbReference>
<comment type="similarity">
    <text evidence="1">Belongs to the glycerate kinase type-1 family.</text>
</comment>
<reference evidence="4 5" key="1">
    <citation type="journal article" date="2014" name="Genome Biol. Evol.">
        <title>Comparative genomics and transcriptomics analyses reveal divergent lifestyle features of nematode endoparasitic fungus Hirsutella minnesotensis.</title>
        <authorList>
            <person name="Lai Y."/>
            <person name="Liu K."/>
            <person name="Zhang X."/>
            <person name="Zhang X."/>
            <person name="Li K."/>
            <person name="Wang N."/>
            <person name="Shu C."/>
            <person name="Wu Y."/>
            <person name="Wang C."/>
            <person name="Bushley K.E."/>
            <person name="Xiang M."/>
            <person name="Liu X."/>
        </authorList>
    </citation>
    <scope>NUCLEOTIDE SEQUENCE [LARGE SCALE GENOMIC DNA]</scope>
    <source>
        <strain evidence="4 5">3608</strain>
    </source>
</reference>
<dbReference type="PANTHER" id="PTHR21599:SF0">
    <property type="entry name" value="GLYCERATE KINASE"/>
    <property type="match status" value="1"/>
</dbReference>
<dbReference type="Gene3D" id="3.40.50.10350">
    <property type="entry name" value="Glycerate kinase, domain 1"/>
    <property type="match status" value="1"/>
</dbReference>
<dbReference type="OrthoDB" id="10262596at2759"/>
<keyword evidence="5" id="KW-1185">Reference proteome</keyword>
<name>A0A0F7ZXF0_9HYPO</name>
<evidence type="ECO:0000313" key="4">
    <source>
        <dbReference type="EMBL" id="KJZ70607.1"/>
    </source>
</evidence>
<dbReference type="PANTHER" id="PTHR21599">
    <property type="entry name" value="GLYCERATE KINASE"/>
    <property type="match status" value="1"/>
</dbReference>
<evidence type="ECO:0000256" key="1">
    <source>
        <dbReference type="ARBA" id="ARBA00006284"/>
    </source>
</evidence>
<keyword evidence="3" id="KW-0418">Kinase</keyword>
<dbReference type="Proteomes" id="UP000054481">
    <property type="component" value="Unassembled WGS sequence"/>
</dbReference>
<gene>
    <name evidence="4" type="ORF">HIM_09995</name>
</gene>
<dbReference type="InterPro" id="IPR036129">
    <property type="entry name" value="Glycerate_kinase_sf"/>
</dbReference>
<dbReference type="InterPro" id="IPR018197">
    <property type="entry name" value="Glycerate_kinase_RE-like"/>
</dbReference>
<dbReference type="GO" id="GO:0008887">
    <property type="term" value="F:glycerate kinase activity"/>
    <property type="evidence" value="ECO:0007669"/>
    <property type="project" value="InterPro"/>
</dbReference>
<dbReference type="NCBIfam" id="TIGR00045">
    <property type="entry name" value="glycerate kinase"/>
    <property type="match status" value="1"/>
</dbReference>